<dbReference type="Gene3D" id="1.20.140.10">
    <property type="entry name" value="Butyryl-CoA Dehydrogenase, subunit A, domain 3"/>
    <property type="match status" value="1"/>
</dbReference>
<sequence length="418" mass="45440">MTSESQGTEDERAFRMKAREYMKAHLPPRIPGEPFMDWEDKALVEKDRAIQKALWDGGLAGIEVPKAYGGQGLDRRFSDIFYEEAKPYRLAWHFGNAFNIVLPVLLKHGNETLKKTYIPAMLRGDHIWCQLLSEPSGGSDLAGVITRAEKRGDTWILNGSKVWTTGGSDCDMGMCLARTDWTVPKHAGLTMFAVNMRAPGMTITPLKLINGESDFCQEFMDDLEVPDDHVIGEVNGGWTTAGTQLAAEKAGMARGWHEGVDAAVDAAEIDLNPRYAELARSLGVADDPHARQLIGEAYVIDAIHKLTTRRVGSGVRSGALPPSAGSVSSLMAARVDVRRTALLSELAGAEGVVAGPGEDIAIGMARVTTHRIGGGTLEMQLNGVAERFLGLPREADPSRKLPFNELRHNRNGGQKDDA</sequence>
<dbReference type="FunFam" id="2.40.110.10:FF:000011">
    <property type="entry name" value="Acyl-CoA dehydrogenase FadE34"/>
    <property type="match status" value="1"/>
</dbReference>
<evidence type="ECO:0000256" key="7">
    <source>
        <dbReference type="SAM" id="MobiDB-lite"/>
    </source>
</evidence>
<dbReference type="STRING" id="1088721.JI59_17770"/>
<keyword evidence="4 6" id="KW-0274">FAD</keyword>
<dbReference type="InterPro" id="IPR013786">
    <property type="entry name" value="AcylCoA_DH/ox_N"/>
</dbReference>
<evidence type="ECO:0000313" key="11">
    <source>
        <dbReference type="EMBL" id="EHJ62637.1"/>
    </source>
</evidence>
<dbReference type="Pfam" id="PF02771">
    <property type="entry name" value="Acyl-CoA_dh_N"/>
    <property type="match status" value="1"/>
</dbReference>
<dbReference type="eggNOG" id="COG1960">
    <property type="taxonomic scope" value="Bacteria"/>
</dbReference>
<dbReference type="PATRIC" id="fig|1088721.3.peg.457"/>
<dbReference type="Gene3D" id="1.10.540.10">
    <property type="entry name" value="Acyl-CoA dehydrogenase/oxidase, N-terminal domain"/>
    <property type="match status" value="1"/>
</dbReference>
<feature type="region of interest" description="Disordered" evidence="7">
    <location>
        <begin position="395"/>
        <end position="418"/>
    </location>
</feature>
<comment type="caution">
    <text evidence="11">The sequence shown here is derived from an EMBL/GenBank/DDBJ whole genome shotgun (WGS) entry which is preliminary data.</text>
</comment>
<dbReference type="SUPFAM" id="SSF56645">
    <property type="entry name" value="Acyl-CoA dehydrogenase NM domain-like"/>
    <property type="match status" value="1"/>
</dbReference>
<dbReference type="Pfam" id="PF02770">
    <property type="entry name" value="Acyl-CoA_dh_M"/>
    <property type="match status" value="1"/>
</dbReference>
<dbReference type="InterPro" id="IPR009075">
    <property type="entry name" value="AcylCo_DH/oxidase_C"/>
</dbReference>
<evidence type="ECO:0000256" key="6">
    <source>
        <dbReference type="RuleBase" id="RU362125"/>
    </source>
</evidence>
<dbReference type="RefSeq" id="WP_007011382.1">
    <property type="nucleotide sequence ID" value="NZ_AGFM01000007.1"/>
</dbReference>
<feature type="domain" description="Acyl-CoA dehydrogenase/oxidase N-terminal" evidence="10">
    <location>
        <begin position="8"/>
        <end position="125"/>
    </location>
</feature>
<accession>G6E7Z4</accession>
<feature type="compositionally biased region" description="Basic and acidic residues" evidence="7">
    <location>
        <begin position="405"/>
        <end position="418"/>
    </location>
</feature>
<evidence type="ECO:0008006" key="13">
    <source>
        <dbReference type="Google" id="ProtNLM"/>
    </source>
</evidence>
<proteinExistence type="inferred from homology"/>
<dbReference type="PANTHER" id="PTHR43292:SF4">
    <property type="entry name" value="ACYL-COA DEHYDROGENASE FADE34"/>
    <property type="match status" value="1"/>
</dbReference>
<name>G6E7Z4_9SPHN</name>
<evidence type="ECO:0000256" key="3">
    <source>
        <dbReference type="ARBA" id="ARBA00022630"/>
    </source>
</evidence>
<dbReference type="Proteomes" id="UP000004030">
    <property type="component" value="Unassembled WGS sequence"/>
</dbReference>
<keyword evidence="3 6" id="KW-0285">Flavoprotein</keyword>
<feature type="domain" description="Acyl-CoA dehydrogenase/oxidase C-terminal" evidence="8">
    <location>
        <begin position="235"/>
        <end position="388"/>
    </location>
</feature>
<reference evidence="11 12" key="1">
    <citation type="journal article" date="2012" name="J. Bacteriol.">
        <title>Genome sequence of benzo(a)pyrene-degrading bacterium Novosphingobium pentaromativorans US6-1.</title>
        <authorList>
            <person name="Luo Y.R."/>
            <person name="Kang S.G."/>
            <person name="Kim S.J."/>
            <person name="Kim M.R."/>
            <person name="Li N."/>
            <person name="Lee J.H."/>
            <person name="Kwon K.K."/>
        </authorList>
    </citation>
    <scope>NUCLEOTIDE SEQUENCE [LARGE SCALE GENOMIC DNA]</scope>
    <source>
        <strain evidence="11 12">US6-1</strain>
    </source>
</reference>
<evidence type="ECO:0000313" key="12">
    <source>
        <dbReference type="Proteomes" id="UP000004030"/>
    </source>
</evidence>
<gene>
    <name evidence="11" type="ORF">NSU_0465</name>
</gene>
<protein>
    <recommendedName>
        <fullName evidence="13">Acyl-CoA dehydrogenase</fullName>
    </recommendedName>
</protein>
<comment type="similarity">
    <text evidence="2 6">Belongs to the acyl-CoA dehydrogenase family.</text>
</comment>
<evidence type="ECO:0000259" key="10">
    <source>
        <dbReference type="Pfam" id="PF02771"/>
    </source>
</evidence>
<dbReference type="InterPro" id="IPR006091">
    <property type="entry name" value="Acyl-CoA_Oxase/DH_mid-dom"/>
</dbReference>
<dbReference type="InterPro" id="IPR046373">
    <property type="entry name" value="Acyl-CoA_Oxase/DH_mid-dom_sf"/>
</dbReference>
<organism evidence="11 12">
    <name type="scientific">Novosphingobium pentaromativorans US6-1</name>
    <dbReference type="NCBI Taxonomy" id="1088721"/>
    <lineage>
        <taxon>Bacteria</taxon>
        <taxon>Pseudomonadati</taxon>
        <taxon>Pseudomonadota</taxon>
        <taxon>Alphaproteobacteria</taxon>
        <taxon>Sphingomonadales</taxon>
        <taxon>Sphingomonadaceae</taxon>
        <taxon>Novosphingobium</taxon>
    </lineage>
</organism>
<evidence type="ECO:0000256" key="2">
    <source>
        <dbReference type="ARBA" id="ARBA00009347"/>
    </source>
</evidence>
<evidence type="ECO:0000256" key="4">
    <source>
        <dbReference type="ARBA" id="ARBA00022827"/>
    </source>
</evidence>
<dbReference type="GO" id="GO:0005886">
    <property type="term" value="C:plasma membrane"/>
    <property type="evidence" value="ECO:0007669"/>
    <property type="project" value="TreeGrafter"/>
</dbReference>
<dbReference type="AlphaFoldDB" id="G6E7Z4"/>
<dbReference type="GO" id="GO:0016627">
    <property type="term" value="F:oxidoreductase activity, acting on the CH-CH group of donors"/>
    <property type="evidence" value="ECO:0007669"/>
    <property type="project" value="InterPro"/>
</dbReference>
<dbReference type="PANTHER" id="PTHR43292">
    <property type="entry name" value="ACYL-COA DEHYDROGENASE"/>
    <property type="match status" value="1"/>
</dbReference>
<comment type="cofactor">
    <cofactor evidence="1 6">
        <name>FAD</name>
        <dbReference type="ChEBI" id="CHEBI:57692"/>
    </cofactor>
</comment>
<dbReference type="EMBL" id="AGFM01000007">
    <property type="protein sequence ID" value="EHJ62637.1"/>
    <property type="molecule type" value="Genomic_DNA"/>
</dbReference>
<keyword evidence="12" id="KW-1185">Reference proteome</keyword>
<dbReference type="InterPro" id="IPR036250">
    <property type="entry name" value="AcylCo_DH-like_C"/>
</dbReference>
<dbReference type="Gene3D" id="2.40.110.10">
    <property type="entry name" value="Butyryl-CoA Dehydrogenase, subunit A, domain 2"/>
    <property type="match status" value="1"/>
</dbReference>
<evidence type="ECO:0000256" key="5">
    <source>
        <dbReference type="ARBA" id="ARBA00023002"/>
    </source>
</evidence>
<dbReference type="InterPro" id="IPR037069">
    <property type="entry name" value="AcylCoA_DH/ox_N_sf"/>
</dbReference>
<dbReference type="Pfam" id="PF00441">
    <property type="entry name" value="Acyl-CoA_dh_1"/>
    <property type="match status" value="1"/>
</dbReference>
<keyword evidence="5 6" id="KW-0560">Oxidoreductase</keyword>
<dbReference type="SUPFAM" id="SSF47203">
    <property type="entry name" value="Acyl-CoA dehydrogenase C-terminal domain-like"/>
    <property type="match status" value="1"/>
</dbReference>
<evidence type="ECO:0000256" key="1">
    <source>
        <dbReference type="ARBA" id="ARBA00001974"/>
    </source>
</evidence>
<feature type="domain" description="Acyl-CoA oxidase/dehydrogenase middle" evidence="9">
    <location>
        <begin position="129"/>
        <end position="207"/>
    </location>
</feature>
<evidence type="ECO:0000259" key="9">
    <source>
        <dbReference type="Pfam" id="PF02770"/>
    </source>
</evidence>
<evidence type="ECO:0000259" key="8">
    <source>
        <dbReference type="Pfam" id="PF00441"/>
    </source>
</evidence>
<dbReference type="InterPro" id="IPR052161">
    <property type="entry name" value="Mycobact_Acyl-CoA_DH"/>
</dbReference>
<dbReference type="InterPro" id="IPR009100">
    <property type="entry name" value="AcylCoA_DH/oxidase_NM_dom_sf"/>
</dbReference>
<dbReference type="KEGG" id="npn:JI59_17770"/>
<dbReference type="GO" id="GO:0050660">
    <property type="term" value="F:flavin adenine dinucleotide binding"/>
    <property type="evidence" value="ECO:0007669"/>
    <property type="project" value="InterPro"/>
</dbReference>